<dbReference type="InterPro" id="IPR035437">
    <property type="entry name" value="SNase_OB-fold_sf"/>
</dbReference>
<feature type="compositionally biased region" description="Low complexity" evidence="1">
    <location>
        <begin position="110"/>
        <end position="122"/>
    </location>
</feature>
<protein>
    <submittedName>
        <fullName evidence="2">Uncharacterized protein</fullName>
    </submittedName>
</protein>
<reference evidence="2" key="1">
    <citation type="submission" date="2021-02" db="EMBL/GenBank/DDBJ databases">
        <authorList>
            <person name="Nowell W R."/>
        </authorList>
    </citation>
    <scope>NUCLEOTIDE SEQUENCE</scope>
</reference>
<feature type="region of interest" description="Disordered" evidence="1">
    <location>
        <begin position="66"/>
        <end position="141"/>
    </location>
</feature>
<dbReference type="CDD" id="cd20379">
    <property type="entry name" value="Tudor_dTUD-like"/>
    <property type="match status" value="1"/>
</dbReference>
<sequence length="274" mass="32013">DIGTSLETCKLARHVSNHEICEFWSNKIRLEQYILYNLPEPNPDRFPFIEQGTSSYFHYMTTNPIPVKNEKEQRPNPFLSSSLQRTPSTDRSTQEETTPALEEAKPLQENNNQTTSSIISNNEPNEIELNKQSTPDVSKQKKEEYEQLDIMTPSSGLNPDASPFIFFVDYGYTRSVPISMIRPINNRFVLHAEQAHLVHLHQPDQRRGRKEWDTKVIEEFRDMTKDGTNLYSRIVSEPNTIELMSYDPLTKEWFSFYEHFVKHLNHCDKIELSS</sequence>
<evidence type="ECO:0000313" key="2">
    <source>
        <dbReference type="EMBL" id="CAF4059231.1"/>
    </source>
</evidence>
<comment type="caution">
    <text evidence="2">The sequence shown here is derived from an EMBL/GenBank/DDBJ whole genome shotgun (WGS) entry which is preliminary data.</text>
</comment>
<dbReference type="Gene3D" id="2.40.50.90">
    <property type="match status" value="1"/>
</dbReference>
<accession>A0A8S2PK46</accession>
<name>A0A8S2PK46_9BILA</name>
<evidence type="ECO:0000313" key="3">
    <source>
        <dbReference type="Proteomes" id="UP000676336"/>
    </source>
</evidence>
<dbReference type="SUPFAM" id="SSF63748">
    <property type="entry name" value="Tudor/PWWP/MBT"/>
    <property type="match status" value="1"/>
</dbReference>
<dbReference type="Gene3D" id="2.30.30.140">
    <property type="match status" value="1"/>
</dbReference>
<feature type="non-terminal residue" evidence="2">
    <location>
        <position position="1"/>
    </location>
</feature>
<feature type="compositionally biased region" description="Polar residues" evidence="1">
    <location>
        <begin position="78"/>
        <end position="97"/>
    </location>
</feature>
<gene>
    <name evidence="2" type="ORF">SMN809_LOCUS15089</name>
</gene>
<proteinExistence type="predicted"/>
<evidence type="ECO:0000256" key="1">
    <source>
        <dbReference type="SAM" id="MobiDB-lite"/>
    </source>
</evidence>
<dbReference type="EMBL" id="CAJOBI010006391">
    <property type="protein sequence ID" value="CAF4059231.1"/>
    <property type="molecule type" value="Genomic_DNA"/>
</dbReference>
<dbReference type="Proteomes" id="UP000676336">
    <property type="component" value="Unassembled WGS sequence"/>
</dbReference>
<organism evidence="2 3">
    <name type="scientific">Rotaria magnacalcarata</name>
    <dbReference type="NCBI Taxonomy" id="392030"/>
    <lineage>
        <taxon>Eukaryota</taxon>
        <taxon>Metazoa</taxon>
        <taxon>Spiralia</taxon>
        <taxon>Gnathifera</taxon>
        <taxon>Rotifera</taxon>
        <taxon>Eurotatoria</taxon>
        <taxon>Bdelloidea</taxon>
        <taxon>Philodinida</taxon>
        <taxon>Philodinidae</taxon>
        <taxon>Rotaria</taxon>
    </lineage>
</organism>
<dbReference type="AlphaFoldDB" id="A0A8S2PK46"/>